<evidence type="ECO:0000313" key="1">
    <source>
        <dbReference type="EMBL" id="MDY0406912.1"/>
    </source>
</evidence>
<proteinExistence type="predicted"/>
<accession>A0ABU5CKM1</accession>
<sequence length="106" mass="11837">MFLVVFADYRGLFAGNGVLFTDWRLLFAEIGVLFADYPILFAEIGVLFADCRILFADCWILFAEIPILICKTPGISKTAVVASPWLLQYKKHHASNACFKSAIKSS</sequence>
<name>A0ABU5CKM1_9BACI</name>
<gene>
    <name evidence="1" type="ORF">P5G51_017600</name>
</gene>
<keyword evidence="2" id="KW-1185">Reference proteome</keyword>
<organism evidence="1 2">
    <name type="scientific">Tigheibacillus jepli</name>
    <dbReference type="NCBI Taxonomy" id="3035914"/>
    <lineage>
        <taxon>Bacteria</taxon>
        <taxon>Bacillati</taxon>
        <taxon>Bacillota</taxon>
        <taxon>Bacilli</taxon>
        <taxon>Bacillales</taxon>
        <taxon>Bacillaceae</taxon>
        <taxon>Tigheibacillus</taxon>
    </lineage>
</organism>
<reference evidence="1 2" key="1">
    <citation type="submission" date="2023-10" db="EMBL/GenBank/DDBJ databases">
        <title>179-bfca-hs.</title>
        <authorList>
            <person name="Miliotis G."/>
            <person name="Sengupta P."/>
            <person name="Hameed A."/>
            <person name="Chuvochina M."/>
            <person name="Mcdonagh F."/>
            <person name="Simpson A.C."/>
            <person name="Singh N.K."/>
            <person name="Rekha P.D."/>
            <person name="Raman K."/>
            <person name="Hugenholtz P."/>
            <person name="Venkateswaran K."/>
        </authorList>
    </citation>
    <scope>NUCLEOTIDE SEQUENCE [LARGE SCALE GENOMIC DNA]</scope>
    <source>
        <strain evidence="1 2">179-BFC-A-HS</strain>
    </source>
</reference>
<comment type="caution">
    <text evidence="1">The sequence shown here is derived from an EMBL/GenBank/DDBJ whole genome shotgun (WGS) entry which is preliminary data.</text>
</comment>
<evidence type="ECO:0000313" key="2">
    <source>
        <dbReference type="Proteomes" id="UP001228376"/>
    </source>
</evidence>
<protein>
    <submittedName>
        <fullName evidence="1">Uncharacterized protein</fullName>
    </submittedName>
</protein>
<dbReference type="Proteomes" id="UP001228376">
    <property type="component" value="Unassembled WGS sequence"/>
</dbReference>
<dbReference type="RefSeq" id="WP_306066025.1">
    <property type="nucleotide sequence ID" value="NZ_JAROCA020000003.1"/>
</dbReference>
<dbReference type="EMBL" id="JAROCA020000003">
    <property type="protein sequence ID" value="MDY0406912.1"/>
    <property type="molecule type" value="Genomic_DNA"/>
</dbReference>